<dbReference type="AlphaFoldDB" id="A0AAJ5WAA0"/>
<dbReference type="SUPFAM" id="SSF82153">
    <property type="entry name" value="FAS1 domain"/>
    <property type="match status" value="3"/>
</dbReference>
<dbReference type="GO" id="GO:0005615">
    <property type="term" value="C:extracellular space"/>
    <property type="evidence" value="ECO:0007669"/>
    <property type="project" value="TreeGrafter"/>
</dbReference>
<dbReference type="InterPro" id="IPR036378">
    <property type="entry name" value="FAS1_dom_sf"/>
</dbReference>
<evidence type="ECO:0000313" key="3">
    <source>
        <dbReference type="Proteomes" id="UP001214530"/>
    </source>
</evidence>
<evidence type="ECO:0000259" key="1">
    <source>
        <dbReference type="PROSITE" id="PS50213"/>
    </source>
</evidence>
<evidence type="ECO:0000313" key="2">
    <source>
        <dbReference type="EMBL" id="WEK19961.1"/>
    </source>
</evidence>
<dbReference type="InterPro" id="IPR050904">
    <property type="entry name" value="Adhesion/Biosynth-related"/>
</dbReference>
<dbReference type="Gene3D" id="2.30.180.10">
    <property type="entry name" value="FAS1 domain"/>
    <property type="match status" value="2"/>
</dbReference>
<organism evidence="2 3">
    <name type="scientific">Candidatus Pedobacter colombiensis</name>
    <dbReference type="NCBI Taxonomy" id="3121371"/>
    <lineage>
        <taxon>Bacteria</taxon>
        <taxon>Pseudomonadati</taxon>
        <taxon>Bacteroidota</taxon>
        <taxon>Sphingobacteriia</taxon>
        <taxon>Sphingobacteriales</taxon>
        <taxon>Sphingobacteriaceae</taxon>
        <taxon>Pedobacter</taxon>
    </lineage>
</organism>
<gene>
    <name evidence="2" type="ORF">P0Y49_02185</name>
</gene>
<dbReference type="Pfam" id="PF02469">
    <property type="entry name" value="Fasciclin"/>
    <property type="match status" value="2"/>
</dbReference>
<name>A0AAJ5WAA0_9SPHI</name>
<dbReference type="EMBL" id="CP119313">
    <property type="protein sequence ID" value="WEK19961.1"/>
    <property type="molecule type" value="Genomic_DNA"/>
</dbReference>
<feature type="domain" description="FAS1" evidence="1">
    <location>
        <begin position="540"/>
        <end position="704"/>
    </location>
</feature>
<protein>
    <submittedName>
        <fullName evidence="2">Fasciclin domain-containing protein</fullName>
    </submittedName>
</protein>
<dbReference type="PROSITE" id="PS51257">
    <property type="entry name" value="PROKAR_LIPOPROTEIN"/>
    <property type="match status" value="1"/>
</dbReference>
<sequence length="706" mass="77987">MRRILILFCLLSILAIAGCKKEREKFYRLPDNLEGEIYKQLSADAQFSTFVAAIDKVPGLKDELSSSGLYTVFAPTNDAFNKYFEANGKFKSLDDIPVVELTKIIKFHILKWMIFSYQFQAPGPSKNSFDLFRYETRASVVYKEYSDLKKKDVNIYYDNKNIQVYTAPFFGYYGVTPADYTSVYGNASAVSSVFNVMGASVVKTDIASGNGVIHAIDKVLVTPQNIAQELDTDPEYKDYNKILKQRFLSYAFDLSGTKSQGNNGDVNNTGVLDSLFRRVYSFLPTLDYEKGASLTAYVPTADAFNNYLNTKLLASYSSVNAVPDYTLDLLYKSHYSNVISWPSMISKGLAVNILGDKVVLPAGSVLKTKMLSNGLFYQVNTVLEPEAFLAVPGPVFFASEYSYMAQLLIQSKLYASLVSKELSLTFLAPNNVALEKAGIRPSALSTTKNPIFEIIDKGSTVARPMTLADINNWVGNNIILKALPEGGFTDGFYDTFNGSKIEIRSGKVYGADKTVTPVLSPKKQMSNGFFYGTNLAIVPPLTADTYLVQQAEYGEFYKLILQVYPTFAITGFPFIDQLLGNKYTFFVPSNTAITTAKTQGKIPVIPASTAPTYAAKIEEMKQFIRYHIVKIPAFTDGKTIGTYNSCMVDKALSSPVKEVNVAVKLGFSAGAIKVTDNKNTISSTTSPTNQITKDGVIQTIDKVLEY</sequence>
<dbReference type="Proteomes" id="UP001214530">
    <property type="component" value="Chromosome"/>
</dbReference>
<dbReference type="PANTHER" id="PTHR10900">
    <property type="entry name" value="PERIOSTIN-RELATED"/>
    <property type="match status" value="1"/>
</dbReference>
<feature type="domain" description="FAS1" evidence="1">
    <location>
        <begin position="34"/>
        <end position="220"/>
    </location>
</feature>
<dbReference type="SMART" id="SM00554">
    <property type="entry name" value="FAS1"/>
    <property type="match status" value="1"/>
</dbReference>
<dbReference type="PANTHER" id="PTHR10900:SF77">
    <property type="entry name" value="FI19380P1"/>
    <property type="match status" value="1"/>
</dbReference>
<dbReference type="PROSITE" id="PS50213">
    <property type="entry name" value="FAS1"/>
    <property type="match status" value="2"/>
</dbReference>
<accession>A0AAJ5WAA0</accession>
<reference evidence="2" key="1">
    <citation type="submission" date="2023-03" db="EMBL/GenBank/DDBJ databases">
        <title>Andean soil-derived lignocellulolytic bacterial consortium as a source of novel taxa and putative plastic-active enzymes.</title>
        <authorList>
            <person name="Diaz-Garcia L."/>
            <person name="Chuvochina M."/>
            <person name="Feuerriegel G."/>
            <person name="Bunk B."/>
            <person name="Sproer C."/>
            <person name="Streit W.R."/>
            <person name="Rodriguez L.M."/>
            <person name="Overmann J."/>
            <person name="Jimenez D.J."/>
        </authorList>
    </citation>
    <scope>NUCLEOTIDE SEQUENCE</scope>
    <source>
        <strain evidence="2">MAG 3858</strain>
    </source>
</reference>
<proteinExistence type="predicted"/>
<dbReference type="InterPro" id="IPR000782">
    <property type="entry name" value="FAS1_domain"/>
</dbReference>